<dbReference type="Proteomes" id="UP000290975">
    <property type="component" value="Unassembled WGS sequence"/>
</dbReference>
<evidence type="ECO:0000313" key="1">
    <source>
        <dbReference type="EMBL" id="GBH28794.1"/>
    </source>
</evidence>
<organism evidence="1 2">
    <name type="scientific">Sphingobium xenophagum</name>
    <dbReference type="NCBI Taxonomy" id="121428"/>
    <lineage>
        <taxon>Bacteria</taxon>
        <taxon>Pseudomonadati</taxon>
        <taxon>Pseudomonadota</taxon>
        <taxon>Alphaproteobacteria</taxon>
        <taxon>Sphingomonadales</taxon>
        <taxon>Sphingomonadaceae</taxon>
        <taxon>Sphingobium</taxon>
    </lineage>
</organism>
<proteinExistence type="predicted"/>
<dbReference type="AlphaFoldDB" id="A0A401IWM1"/>
<accession>A0A401IWM1</accession>
<reference evidence="1 2" key="1">
    <citation type="submission" date="2014-12" db="EMBL/GenBank/DDBJ databases">
        <title>Whole genome sequencing of Sphingobium xenophagum OW59.</title>
        <authorList>
            <person name="Ohta Y."/>
            <person name="Nishi S."/>
            <person name="Hatada Y."/>
        </authorList>
    </citation>
    <scope>NUCLEOTIDE SEQUENCE [LARGE SCALE GENOMIC DNA]</scope>
    <source>
        <strain evidence="1 2">OW59</strain>
    </source>
</reference>
<comment type="caution">
    <text evidence="1">The sequence shown here is derived from an EMBL/GenBank/DDBJ whole genome shotgun (WGS) entry which is preliminary data.</text>
</comment>
<keyword evidence="2" id="KW-1185">Reference proteome</keyword>
<gene>
    <name evidence="1" type="ORF">MBESOW_P0046</name>
</gene>
<dbReference type="EMBL" id="BBQY01000001">
    <property type="protein sequence ID" value="GBH28794.1"/>
    <property type="molecule type" value="Genomic_DNA"/>
</dbReference>
<evidence type="ECO:0000313" key="2">
    <source>
        <dbReference type="Proteomes" id="UP000290975"/>
    </source>
</evidence>
<protein>
    <submittedName>
        <fullName evidence="1">Uncharacterized protein</fullName>
    </submittedName>
</protein>
<sequence length="189" mass="20821">MFFSFSYTLPLRLAGESIIPAKGETPVIDMGVLGESQTRRDLAHLLHTAVERSGRNRCEIAREADLHKDALRRTLCGDRSPSLGEALRILASSGMAPHAHLLLFLGAGGDQATRWLQTDIAQFFEELICELPAALERVLGNQVHDVKPRWAKGTAHRVARLLADHIDELERKDALLGDIYAASLGGRHD</sequence>
<name>A0A401IWM1_SPHXE</name>